<dbReference type="InterPro" id="IPR014968">
    <property type="entry name" value="XisI"/>
</dbReference>
<dbReference type="Proteomes" id="UP000001191">
    <property type="component" value="Chromosome"/>
</dbReference>
<dbReference type="SUPFAM" id="SSF143847">
    <property type="entry name" value="XisI-like"/>
    <property type="match status" value="1"/>
</dbReference>
<keyword evidence="2" id="KW-1185">Reference proteome</keyword>
<dbReference type="PhylomeDB" id="B2JA28"/>
<organism evidence="1 2">
    <name type="scientific">Nostoc punctiforme (strain ATCC 29133 / PCC 73102)</name>
    <dbReference type="NCBI Taxonomy" id="63737"/>
    <lineage>
        <taxon>Bacteria</taxon>
        <taxon>Bacillati</taxon>
        <taxon>Cyanobacteriota</taxon>
        <taxon>Cyanophyceae</taxon>
        <taxon>Nostocales</taxon>
        <taxon>Nostocaceae</taxon>
        <taxon>Nostoc</taxon>
    </lineage>
</organism>
<reference evidence="1 2" key="2">
    <citation type="journal article" date="2013" name="Plant Physiol.">
        <title>A Nostoc punctiforme Sugar Transporter Necessary to Establish a Cyanobacterium-Plant Symbiosis.</title>
        <authorList>
            <person name="Ekman M."/>
            <person name="Picossi S."/>
            <person name="Campbell E.L."/>
            <person name="Meeks J.C."/>
            <person name="Flores E."/>
        </authorList>
    </citation>
    <scope>NUCLEOTIDE SEQUENCE [LARGE SCALE GENOMIC DNA]</scope>
    <source>
        <strain evidence="2">ATCC 29133 / PCC 73102</strain>
    </source>
</reference>
<dbReference type="Gene3D" id="3.30.310.110">
    <property type="entry name" value="XisI-like"/>
    <property type="match status" value="1"/>
</dbReference>
<dbReference type="OrthoDB" id="467081at2"/>
<sequence>MAKLDEYRQYIKNLLQQNASTVWDNRIQAQIIFDTERDRYQLIYVGWRDQDRIYGSVLHLDIIDEKIWIQQQDLRNWHNAIAS</sequence>
<gene>
    <name evidence="1" type="ordered locus">Npun_R4330</name>
</gene>
<name>B2JA28_NOSP7</name>
<dbReference type="AlphaFoldDB" id="B2JA28"/>
<dbReference type="Pfam" id="PF08869">
    <property type="entry name" value="XisI"/>
    <property type="match status" value="1"/>
</dbReference>
<accession>B2JA28</accession>
<dbReference type="HOGENOM" id="CLU_2667460_0_0_3"/>
<protein>
    <submittedName>
        <fullName evidence="1">FdxN element excision controlling factor protein</fullName>
    </submittedName>
</protein>
<proteinExistence type="predicted"/>
<dbReference type="EnsemblBacteria" id="ACC82705">
    <property type="protein sequence ID" value="ACC82705"/>
    <property type="gene ID" value="Npun_R4330"/>
</dbReference>
<evidence type="ECO:0000313" key="2">
    <source>
        <dbReference type="Proteomes" id="UP000001191"/>
    </source>
</evidence>
<reference evidence="2" key="1">
    <citation type="submission" date="2008-04" db="EMBL/GenBank/DDBJ databases">
        <title>Complete sequence of chromosome of Nostoc punctiforme ATCC 29133.</title>
        <authorList>
            <consortium name="US DOE Joint Genome Institute"/>
            <person name="Copeland A."/>
            <person name="Lucas S."/>
            <person name="Lapidus A."/>
            <person name="Glavina del Rio T."/>
            <person name="Dalin E."/>
            <person name="Tice H."/>
            <person name="Pitluck S."/>
            <person name="Chain P."/>
            <person name="Malfatti S."/>
            <person name="Shin M."/>
            <person name="Vergez L."/>
            <person name="Schmutz J."/>
            <person name="Larimer F."/>
            <person name="Land M."/>
            <person name="Hauser L."/>
            <person name="Kyrpides N."/>
            <person name="Kim E."/>
            <person name="Meeks J.C."/>
            <person name="Elhai J."/>
            <person name="Campbell E.L."/>
            <person name="Thiel T."/>
            <person name="Longmire J."/>
            <person name="Potts M."/>
            <person name="Atlas R."/>
        </authorList>
    </citation>
    <scope>NUCLEOTIDE SEQUENCE [LARGE SCALE GENOMIC DNA]</scope>
    <source>
        <strain evidence="2">ATCC 29133 / PCC 73102</strain>
    </source>
</reference>
<evidence type="ECO:0000313" key="1">
    <source>
        <dbReference type="EMBL" id="ACC82705.1"/>
    </source>
</evidence>
<dbReference type="EMBL" id="CP001037">
    <property type="protein sequence ID" value="ACC82705.1"/>
    <property type="molecule type" value="Genomic_DNA"/>
</dbReference>
<dbReference type="KEGG" id="npu:Npun_R4330"/>
<dbReference type="RefSeq" id="WP_012410669.1">
    <property type="nucleotide sequence ID" value="NC_010628.1"/>
</dbReference>
<dbReference type="STRING" id="63737.Npun_R4330"/>
<dbReference type="InterPro" id="IPR035943">
    <property type="entry name" value="XisI-like_sf"/>
</dbReference>